<feature type="compositionally biased region" description="Polar residues" evidence="1">
    <location>
        <begin position="104"/>
        <end position="116"/>
    </location>
</feature>
<evidence type="ECO:0000256" key="1">
    <source>
        <dbReference type="SAM" id="MobiDB-lite"/>
    </source>
</evidence>
<evidence type="ECO:0000259" key="2">
    <source>
        <dbReference type="PROSITE" id="PS51159"/>
    </source>
</evidence>
<dbReference type="GO" id="GO:0008157">
    <property type="term" value="F:protein phosphatase 1 binding"/>
    <property type="evidence" value="ECO:0007669"/>
    <property type="project" value="TreeGrafter"/>
</dbReference>
<protein>
    <submittedName>
        <fullName evidence="3">Protein phosphatase 1 regulatory subunit</fullName>
    </submittedName>
</protein>
<keyword evidence="4" id="KW-1185">Reference proteome</keyword>
<dbReference type="GO" id="GO:2001069">
    <property type="term" value="F:glycogen binding"/>
    <property type="evidence" value="ECO:0007669"/>
    <property type="project" value="TreeGrafter"/>
</dbReference>
<evidence type="ECO:0000313" key="4">
    <source>
        <dbReference type="Proteomes" id="UP000762676"/>
    </source>
</evidence>
<dbReference type="InterPro" id="IPR050782">
    <property type="entry name" value="PP1_regulatory_subunit_3"/>
</dbReference>
<dbReference type="GO" id="GO:0000164">
    <property type="term" value="C:protein phosphatase type 1 complex"/>
    <property type="evidence" value="ECO:0007669"/>
    <property type="project" value="TreeGrafter"/>
</dbReference>
<feature type="domain" description="CBM21" evidence="2">
    <location>
        <begin position="184"/>
        <end position="294"/>
    </location>
</feature>
<dbReference type="Pfam" id="PF03370">
    <property type="entry name" value="CBM_21"/>
    <property type="match status" value="1"/>
</dbReference>
<sequence length="340" mass="38226">MLDFIQPVESSSHRVPMDFSPYLLSASPPSSSFDFMGYSSPFSNTTHAYSSPFPTPQAYSSPPSLSNFCPIHHNFSGPSLNQRRKGPLKSIIIKSESLSDSDAESTCSDSPQSPGRTQKKVSFADHKGLALAQVRLVKESPDEPPALNFDVLSSITKGANADISCKPPIKLCFAQPASDYMAFRDRISSNLVSLENVILRDYTMEGTIKVKNVSFEKSVFVRLSLDEWESHEDIQGSYVPGFSLGYAEPYDTFSFRIDIPPSFDISKRVQFAVCFEENGKQHWDNNNGENYCVVSENYESSESKRTCGYMFSPRWLPEKQTDNWTDFSAWRDVPCETPYY</sequence>
<dbReference type="Proteomes" id="UP000762676">
    <property type="component" value="Unassembled WGS sequence"/>
</dbReference>
<gene>
    <name evidence="3" type="ORF">ElyMa_000549900</name>
</gene>
<dbReference type="InterPro" id="IPR005036">
    <property type="entry name" value="CBM21_dom"/>
</dbReference>
<proteinExistence type="predicted"/>
<dbReference type="AlphaFoldDB" id="A0AAV4G179"/>
<dbReference type="PANTHER" id="PTHR12307">
    <property type="entry name" value="PROTEIN PHOSPHATASE 1 REGULATORY SUBUNIT"/>
    <property type="match status" value="1"/>
</dbReference>
<name>A0AAV4G179_9GAST</name>
<comment type="caution">
    <text evidence="3">The sequence shown here is derived from an EMBL/GenBank/DDBJ whole genome shotgun (WGS) entry which is preliminary data.</text>
</comment>
<dbReference type="InterPro" id="IPR038175">
    <property type="entry name" value="CBM21_dom_sf"/>
</dbReference>
<dbReference type="PROSITE" id="PS51159">
    <property type="entry name" value="CBM21"/>
    <property type="match status" value="1"/>
</dbReference>
<dbReference type="Gene3D" id="2.60.40.2440">
    <property type="entry name" value="Carbohydrate binding type-21 domain"/>
    <property type="match status" value="1"/>
</dbReference>
<reference evidence="3 4" key="1">
    <citation type="journal article" date="2021" name="Elife">
        <title>Chloroplast acquisition without the gene transfer in kleptoplastic sea slugs, Plakobranchus ocellatus.</title>
        <authorList>
            <person name="Maeda T."/>
            <person name="Takahashi S."/>
            <person name="Yoshida T."/>
            <person name="Shimamura S."/>
            <person name="Takaki Y."/>
            <person name="Nagai Y."/>
            <person name="Toyoda A."/>
            <person name="Suzuki Y."/>
            <person name="Arimoto A."/>
            <person name="Ishii H."/>
            <person name="Satoh N."/>
            <person name="Nishiyama T."/>
            <person name="Hasebe M."/>
            <person name="Maruyama T."/>
            <person name="Minagawa J."/>
            <person name="Obokata J."/>
            <person name="Shigenobu S."/>
        </authorList>
    </citation>
    <scope>NUCLEOTIDE SEQUENCE [LARGE SCALE GENOMIC DNA]</scope>
</reference>
<feature type="region of interest" description="Disordered" evidence="1">
    <location>
        <begin position="96"/>
        <end position="121"/>
    </location>
</feature>
<dbReference type="GO" id="GO:0005979">
    <property type="term" value="P:regulation of glycogen biosynthetic process"/>
    <property type="evidence" value="ECO:0007669"/>
    <property type="project" value="TreeGrafter"/>
</dbReference>
<dbReference type="PANTHER" id="PTHR12307:SF36">
    <property type="entry name" value="GLYCOGEN-BINDING SUBUNIT 76A"/>
    <property type="match status" value="1"/>
</dbReference>
<accession>A0AAV4G179</accession>
<evidence type="ECO:0000313" key="3">
    <source>
        <dbReference type="EMBL" id="GFR79174.1"/>
    </source>
</evidence>
<organism evidence="3 4">
    <name type="scientific">Elysia marginata</name>
    <dbReference type="NCBI Taxonomy" id="1093978"/>
    <lineage>
        <taxon>Eukaryota</taxon>
        <taxon>Metazoa</taxon>
        <taxon>Spiralia</taxon>
        <taxon>Lophotrochozoa</taxon>
        <taxon>Mollusca</taxon>
        <taxon>Gastropoda</taxon>
        <taxon>Heterobranchia</taxon>
        <taxon>Euthyneura</taxon>
        <taxon>Panpulmonata</taxon>
        <taxon>Sacoglossa</taxon>
        <taxon>Placobranchoidea</taxon>
        <taxon>Plakobranchidae</taxon>
        <taxon>Elysia</taxon>
    </lineage>
</organism>
<dbReference type="EMBL" id="BMAT01001073">
    <property type="protein sequence ID" value="GFR79174.1"/>
    <property type="molecule type" value="Genomic_DNA"/>
</dbReference>